<feature type="region of interest" description="Disordered" evidence="1">
    <location>
        <begin position="84"/>
        <end position="169"/>
    </location>
</feature>
<dbReference type="RefSeq" id="XP_010436794.1">
    <property type="nucleotide sequence ID" value="XM_010438492.1"/>
</dbReference>
<feature type="region of interest" description="Disordered" evidence="1">
    <location>
        <begin position="1"/>
        <end position="20"/>
    </location>
</feature>
<dbReference type="Proteomes" id="UP000694864">
    <property type="component" value="Chromosome 10"/>
</dbReference>
<sequence length="187" mass="20886">MDRETKSGYEPDRIPPSVFASTITPKQDWSVQSNESLFSIHMGDQSFSTMYKSGELTNFEYSASYINNNNNNNYNNTNIDHKITSTDARPRETIPKTAPKQDEPQQIPFSPAKSYRSDTSNNSAASFAFPTLPEYQQERKKSLNVKSGSGKTDISRPDSKHGLYTDGSKPGNGGGWLSCFFCFPVKN</sequence>
<dbReference type="GeneID" id="104720610"/>
<dbReference type="PANTHER" id="PTHR33673:SF36">
    <property type="entry name" value="MYB-LIKE PROTEIN Q"/>
    <property type="match status" value="1"/>
</dbReference>
<feature type="compositionally biased region" description="Basic and acidic residues" evidence="1">
    <location>
        <begin position="84"/>
        <end position="103"/>
    </location>
</feature>
<gene>
    <name evidence="3" type="primary">LOC104720610</name>
</gene>
<protein>
    <submittedName>
        <fullName evidence="3">Myb-like protein Q</fullName>
    </submittedName>
</protein>
<reference evidence="2" key="1">
    <citation type="journal article" date="2014" name="Nat. Commun.">
        <title>The emerging biofuel crop Camelina sativa retains a highly undifferentiated hexaploid genome structure.</title>
        <authorList>
            <person name="Kagale S."/>
            <person name="Koh C."/>
            <person name="Nixon J."/>
            <person name="Bollina V."/>
            <person name="Clarke W.E."/>
            <person name="Tuteja R."/>
            <person name="Spillane C."/>
            <person name="Robinson S.J."/>
            <person name="Links M.G."/>
            <person name="Clarke C."/>
            <person name="Higgins E.E."/>
            <person name="Huebert T."/>
            <person name="Sharpe A.G."/>
            <person name="Parkin I.A."/>
        </authorList>
    </citation>
    <scope>NUCLEOTIDE SEQUENCE [LARGE SCALE GENOMIC DNA]</scope>
    <source>
        <strain evidence="2">cv. DH55</strain>
    </source>
</reference>
<name>A0ABM0U6S2_CAMSA</name>
<dbReference type="PANTHER" id="PTHR33673">
    <property type="entry name" value="SUPPRESSOR SRP40-LIKE PROTEIN"/>
    <property type="match status" value="1"/>
</dbReference>
<evidence type="ECO:0000313" key="3">
    <source>
        <dbReference type="RefSeq" id="XP_010436794.1"/>
    </source>
</evidence>
<reference evidence="3" key="2">
    <citation type="submission" date="2025-08" db="UniProtKB">
        <authorList>
            <consortium name="RefSeq"/>
        </authorList>
    </citation>
    <scope>IDENTIFICATION</scope>
    <source>
        <tissue evidence="3">Leaf</tissue>
    </source>
</reference>
<feature type="compositionally biased region" description="Basic and acidic residues" evidence="1">
    <location>
        <begin position="153"/>
        <end position="163"/>
    </location>
</feature>
<organism evidence="2 3">
    <name type="scientific">Camelina sativa</name>
    <name type="common">False flax</name>
    <name type="synonym">Myagrum sativum</name>
    <dbReference type="NCBI Taxonomy" id="90675"/>
    <lineage>
        <taxon>Eukaryota</taxon>
        <taxon>Viridiplantae</taxon>
        <taxon>Streptophyta</taxon>
        <taxon>Embryophyta</taxon>
        <taxon>Tracheophyta</taxon>
        <taxon>Spermatophyta</taxon>
        <taxon>Magnoliopsida</taxon>
        <taxon>eudicotyledons</taxon>
        <taxon>Gunneridae</taxon>
        <taxon>Pentapetalae</taxon>
        <taxon>rosids</taxon>
        <taxon>malvids</taxon>
        <taxon>Brassicales</taxon>
        <taxon>Brassicaceae</taxon>
        <taxon>Camelineae</taxon>
        <taxon>Camelina</taxon>
    </lineage>
</organism>
<feature type="compositionally biased region" description="Basic and acidic residues" evidence="1">
    <location>
        <begin position="1"/>
        <end position="13"/>
    </location>
</feature>
<evidence type="ECO:0000256" key="1">
    <source>
        <dbReference type="SAM" id="MobiDB-lite"/>
    </source>
</evidence>
<accession>A0ABM0U6S2</accession>
<keyword evidence="2" id="KW-1185">Reference proteome</keyword>
<evidence type="ECO:0000313" key="2">
    <source>
        <dbReference type="Proteomes" id="UP000694864"/>
    </source>
</evidence>
<proteinExistence type="predicted"/>